<evidence type="ECO:0000256" key="2">
    <source>
        <dbReference type="ARBA" id="ARBA00022898"/>
    </source>
</evidence>
<dbReference type="PROSITE" id="PS00165">
    <property type="entry name" value="DEHYDRATASE_SER_THR"/>
    <property type="match status" value="1"/>
</dbReference>
<dbReference type="AlphaFoldDB" id="M2TTK3"/>
<feature type="domain" description="Tryptophan synthase beta chain-like PALP" evidence="3">
    <location>
        <begin position="74"/>
        <end position="119"/>
    </location>
</feature>
<evidence type="ECO:0000259" key="3">
    <source>
        <dbReference type="Pfam" id="PF00291"/>
    </source>
</evidence>
<name>M2TTK3_STUST</name>
<dbReference type="EMBL" id="AOBS01000038">
    <property type="protein sequence ID" value="EME00661.1"/>
    <property type="molecule type" value="Genomic_DNA"/>
</dbReference>
<dbReference type="PATRIC" id="fig|1212548.4.peg.1545"/>
<dbReference type="Pfam" id="PF00291">
    <property type="entry name" value="PALP"/>
    <property type="match status" value="1"/>
</dbReference>
<evidence type="ECO:0000313" key="4">
    <source>
        <dbReference type="EMBL" id="EME00661.1"/>
    </source>
</evidence>
<dbReference type="InterPro" id="IPR000634">
    <property type="entry name" value="Ser/Thr_deHydtase_PyrdxlP-BS"/>
</dbReference>
<sequence length="153" mass="17152">MPYSYLSHLYCPKTDERHDAERIQQLSAVGAPLLVAYDLDGLKRSWRPRDLIGREANLWRYHELLPVRDASNVVSLGEGFTPLFATPRIGRDLGIDDLWLKDEGIIPTGSFKARGAAVVSSASCFIVVIRIEELKVLCPSERSSRDRCGNPKI</sequence>
<dbReference type="InterPro" id="IPR001926">
    <property type="entry name" value="TrpB-like_PALP"/>
</dbReference>
<dbReference type="EC" id="4.2.3.1" evidence="4"/>
<organism evidence="4 5">
    <name type="scientific">Stutzerimonas stutzeri NF13</name>
    <dbReference type="NCBI Taxonomy" id="1212548"/>
    <lineage>
        <taxon>Bacteria</taxon>
        <taxon>Pseudomonadati</taxon>
        <taxon>Pseudomonadota</taxon>
        <taxon>Gammaproteobacteria</taxon>
        <taxon>Pseudomonadales</taxon>
        <taxon>Pseudomonadaceae</taxon>
        <taxon>Stutzerimonas</taxon>
    </lineage>
</organism>
<dbReference type="Gene3D" id="3.40.50.1100">
    <property type="match status" value="1"/>
</dbReference>
<accession>M2TTK3</accession>
<dbReference type="eggNOG" id="COG0498">
    <property type="taxonomic scope" value="Bacteria"/>
</dbReference>
<dbReference type="OrthoDB" id="9778118at2"/>
<evidence type="ECO:0000313" key="5">
    <source>
        <dbReference type="Proteomes" id="UP000011700"/>
    </source>
</evidence>
<dbReference type="InterPro" id="IPR036052">
    <property type="entry name" value="TrpB-like_PALP_sf"/>
</dbReference>
<proteinExistence type="predicted"/>
<reference evidence="4 5" key="1">
    <citation type="journal article" date="2013" name="Genome Announc.">
        <title>Draft Genome of Pseudomonas stutzeri Strain NF13, a Nitrogen Fixer Isolated from the Galapagos Rift Hydrothermal Vent.</title>
        <authorList>
            <person name="Pena A."/>
            <person name="Busquets A."/>
            <person name="Gomila M."/>
            <person name="Mayol J."/>
            <person name="Bosch R."/>
            <person name="Nogales B."/>
            <person name="Garcia-Valdes E."/>
            <person name="Bennasar A."/>
            <person name="Lalucat J."/>
        </authorList>
    </citation>
    <scope>NUCLEOTIDE SEQUENCE [LARGE SCALE GENOMIC DNA]</scope>
    <source>
        <strain evidence="4 5">NF13</strain>
    </source>
</reference>
<gene>
    <name evidence="4" type="ORF">B381_07985</name>
</gene>
<dbReference type="Proteomes" id="UP000011700">
    <property type="component" value="Unassembled WGS sequence"/>
</dbReference>
<comment type="cofactor">
    <cofactor evidence="1">
        <name>pyridoxal 5'-phosphate</name>
        <dbReference type="ChEBI" id="CHEBI:597326"/>
    </cofactor>
</comment>
<dbReference type="GO" id="GO:0004795">
    <property type="term" value="F:threonine synthase activity"/>
    <property type="evidence" value="ECO:0007669"/>
    <property type="project" value="UniProtKB-EC"/>
</dbReference>
<comment type="caution">
    <text evidence="4">The sequence shown here is derived from an EMBL/GenBank/DDBJ whole genome shotgun (WGS) entry which is preliminary data.</text>
</comment>
<keyword evidence="4" id="KW-0456">Lyase</keyword>
<dbReference type="SUPFAM" id="SSF53686">
    <property type="entry name" value="Tryptophan synthase beta subunit-like PLP-dependent enzymes"/>
    <property type="match status" value="1"/>
</dbReference>
<dbReference type="GO" id="GO:0006520">
    <property type="term" value="P:amino acid metabolic process"/>
    <property type="evidence" value="ECO:0007669"/>
    <property type="project" value="InterPro"/>
</dbReference>
<protein>
    <submittedName>
        <fullName evidence="4">Threonine synthase</fullName>
        <ecNumber evidence="4">4.2.3.1</ecNumber>
    </submittedName>
</protein>
<evidence type="ECO:0000256" key="1">
    <source>
        <dbReference type="ARBA" id="ARBA00001933"/>
    </source>
</evidence>
<dbReference type="GO" id="GO:0030170">
    <property type="term" value="F:pyridoxal phosphate binding"/>
    <property type="evidence" value="ECO:0007669"/>
    <property type="project" value="InterPro"/>
</dbReference>
<keyword evidence="2" id="KW-0663">Pyridoxal phosphate</keyword>